<dbReference type="RefSeq" id="WP_136554624.1">
    <property type="nucleotide sequence ID" value="NZ_STGJ01000014.1"/>
</dbReference>
<dbReference type="AlphaFoldDB" id="A0A4V4N7E8"/>
<dbReference type="SMART" id="SM00490">
    <property type="entry name" value="HELICc"/>
    <property type="match status" value="1"/>
</dbReference>
<dbReference type="InterPro" id="IPR001650">
    <property type="entry name" value="Helicase_C-like"/>
</dbReference>
<proteinExistence type="predicted"/>
<dbReference type="Pfam" id="PF00271">
    <property type="entry name" value="Helicase_C"/>
    <property type="match status" value="1"/>
</dbReference>
<dbReference type="OrthoDB" id="9814088at2"/>
<feature type="domain" description="Helicase C-terminal" evidence="1">
    <location>
        <begin position="832"/>
        <end position="917"/>
    </location>
</feature>
<organism evidence="2 3">
    <name type="scientific">Crenobacter intestini</name>
    <dbReference type="NCBI Taxonomy" id="2563443"/>
    <lineage>
        <taxon>Bacteria</taxon>
        <taxon>Pseudomonadati</taxon>
        <taxon>Pseudomonadota</taxon>
        <taxon>Betaproteobacteria</taxon>
        <taxon>Neisseriales</taxon>
        <taxon>Neisseriaceae</taxon>
        <taxon>Crenobacter</taxon>
    </lineage>
</organism>
<sequence>MKARGLIPEVWADRLARATDGYKKFQLDTVDTVVRAMFEDDQRRFLVADEVGLGKTKIARALVAETVKRLWDDKDVDRIDVVYICSNAQIARQNLQDLDLFSELGQAPRRADRLTMLPATLADLGHVNLIALTPGTSFDLGDQAGRVGERAMLWRLLERDEVGWADLLRKRKHSDRIFQGWASEARFTRELDSLVDFEPPKAVVEALAQRLQQERLRDELDQISDGRRGYDRSVANRFIGQLRRILAEVCIKQLSPDLIILDEFQRFTNLVHGDGPDGALAKLLLTSPTARVLLLSATPYKMLTTAEDDESHFEQFLSTVRFLLGEDRVCDLSTLRSSLGELRSGILGHRDPVRLAAARDSIQKILGSVMVRSERLAATLNRDGMLDVGIDATCAVQKSDVDSFVATDQIAQKLDRVPSMVEYWKSAPYLYNFMDEYAAKKRIRAALPQDSTLRSSLVGDHMLTAGAIDSFKEVDPRNSRLRWMLNDLDAAGAFDVLWIPPALPQTKLYGSYAAATTLTKRLVFSNWSVVPKSVASLLSYEFERRHHRQTTYENSRKNTYRPLEPPPLGKGGSERFTSLSLLLPCKVLAEIGDPIAIARSTGATLPLALTSMRKQVSSEIDSRLAPLFKQTPTKGISHNIWYAAAQLWLDREMASLSVADWVGGSHQGMSDHWSRLVRSLDDPAAWGPPPKDLIAKLTDIAIAGPAACALRSLSRLRGRFTVELTDKALRGAAAGVSWAFASFFHNPEALQIIRNSGQAQQDDWERLLTHCAEGGLGSTLDEWLHLVPDQCRLGRGSEEPLAKIVETIKAVLHLDAGRATSDCYDDVLETGDATQVRFRTHFAMRFGQAKGSTAEGENPVDVRSAFNSPFRPFVLISTSVGQEGLDFHHYAHAIVHWNLPGNPVDLEQREGRVHRYKNHAVRKNIGAAFGSDRRIIESDDPWRTIFTLADDGEGGMRPEWIFDGDAKIQRLVPLLPMSRDVSKLKQLVEATSLYRMTIGQPRQAELLKVLTELSGAEQEAVRQAVSIDLSPRCHRSKE</sequence>
<reference evidence="2 3" key="1">
    <citation type="submission" date="2019-04" db="EMBL/GenBank/DDBJ databases">
        <title>Crenobacter sp. nov.</title>
        <authorList>
            <person name="Shi S."/>
        </authorList>
    </citation>
    <scope>NUCLEOTIDE SEQUENCE [LARGE SCALE GENOMIC DNA]</scope>
    <source>
        <strain evidence="2 3">GY 70310</strain>
    </source>
</reference>
<evidence type="ECO:0000259" key="1">
    <source>
        <dbReference type="SMART" id="SM00490"/>
    </source>
</evidence>
<name>A0A4V4N7E8_9NEIS</name>
<dbReference type="Gene3D" id="3.40.50.300">
    <property type="entry name" value="P-loop containing nucleotide triphosphate hydrolases"/>
    <property type="match status" value="2"/>
</dbReference>
<evidence type="ECO:0000313" key="2">
    <source>
        <dbReference type="EMBL" id="TIC80333.1"/>
    </source>
</evidence>
<dbReference type="Proteomes" id="UP000308891">
    <property type="component" value="Unassembled WGS sequence"/>
</dbReference>
<dbReference type="SUPFAM" id="SSF52540">
    <property type="entry name" value="P-loop containing nucleoside triphosphate hydrolases"/>
    <property type="match status" value="2"/>
</dbReference>
<accession>A0A4V4N7E8</accession>
<dbReference type="EMBL" id="STGJ01000014">
    <property type="protein sequence ID" value="TIC80333.1"/>
    <property type="molecule type" value="Genomic_DNA"/>
</dbReference>
<evidence type="ECO:0000313" key="3">
    <source>
        <dbReference type="Proteomes" id="UP000308891"/>
    </source>
</evidence>
<dbReference type="InterPro" id="IPR027417">
    <property type="entry name" value="P-loop_NTPase"/>
</dbReference>
<protein>
    <recommendedName>
        <fullName evidence="1">Helicase C-terminal domain-containing protein</fullName>
    </recommendedName>
</protein>
<keyword evidence="3" id="KW-1185">Reference proteome</keyword>
<comment type="caution">
    <text evidence="2">The sequence shown here is derived from an EMBL/GenBank/DDBJ whole genome shotgun (WGS) entry which is preliminary data.</text>
</comment>
<gene>
    <name evidence="2" type="ORF">E5K04_12575</name>
</gene>